<dbReference type="Pfam" id="PF01490">
    <property type="entry name" value="Aa_trans"/>
    <property type="match status" value="1"/>
</dbReference>
<evidence type="ECO:0000256" key="3">
    <source>
        <dbReference type="ARBA" id="ARBA00022692"/>
    </source>
</evidence>
<feature type="domain" description="Amino acid transporter transmembrane" evidence="10">
    <location>
        <begin position="8"/>
        <end position="397"/>
    </location>
</feature>
<keyword evidence="4" id="KW-0029">Amino-acid transport</keyword>
<evidence type="ECO:0000259" key="10">
    <source>
        <dbReference type="Pfam" id="PF01490"/>
    </source>
</evidence>
<evidence type="ECO:0000256" key="5">
    <source>
        <dbReference type="ARBA" id="ARBA00022989"/>
    </source>
</evidence>
<evidence type="ECO:0000313" key="12">
    <source>
        <dbReference type="Proteomes" id="UP000678393"/>
    </source>
</evidence>
<keyword evidence="3 9" id="KW-0812">Transmembrane</keyword>
<comment type="caution">
    <text evidence="11">The sequence shown here is derived from an EMBL/GenBank/DDBJ whole genome shotgun (WGS) entry which is preliminary data.</text>
</comment>
<evidence type="ECO:0000256" key="8">
    <source>
        <dbReference type="SAM" id="MobiDB-lite"/>
    </source>
</evidence>
<feature type="non-terminal residue" evidence="11">
    <location>
        <position position="1"/>
    </location>
</feature>
<protein>
    <recommendedName>
        <fullName evidence="10">Amino acid transporter transmembrane domain-containing protein</fullName>
    </recommendedName>
</protein>
<keyword evidence="5 9" id="KW-1133">Transmembrane helix</keyword>
<comment type="subcellular location">
    <subcellularLocation>
        <location evidence="1">Membrane</location>
        <topology evidence="1">Multi-pass membrane protein</topology>
    </subcellularLocation>
</comment>
<organism evidence="11 12">
    <name type="scientific">Candidula unifasciata</name>
    <dbReference type="NCBI Taxonomy" id="100452"/>
    <lineage>
        <taxon>Eukaryota</taxon>
        <taxon>Metazoa</taxon>
        <taxon>Spiralia</taxon>
        <taxon>Lophotrochozoa</taxon>
        <taxon>Mollusca</taxon>
        <taxon>Gastropoda</taxon>
        <taxon>Heterobranchia</taxon>
        <taxon>Euthyneura</taxon>
        <taxon>Panpulmonata</taxon>
        <taxon>Eupulmonata</taxon>
        <taxon>Stylommatophora</taxon>
        <taxon>Helicina</taxon>
        <taxon>Helicoidea</taxon>
        <taxon>Geomitridae</taxon>
        <taxon>Candidula</taxon>
    </lineage>
</organism>
<evidence type="ECO:0000256" key="4">
    <source>
        <dbReference type="ARBA" id="ARBA00022970"/>
    </source>
</evidence>
<feature type="transmembrane region" description="Helical" evidence="9">
    <location>
        <begin position="154"/>
        <end position="175"/>
    </location>
</feature>
<evidence type="ECO:0000256" key="2">
    <source>
        <dbReference type="ARBA" id="ARBA00022448"/>
    </source>
</evidence>
<evidence type="ECO:0000313" key="11">
    <source>
        <dbReference type="EMBL" id="CAG5130269.1"/>
    </source>
</evidence>
<feature type="transmembrane region" description="Helical" evidence="9">
    <location>
        <begin position="345"/>
        <end position="367"/>
    </location>
</feature>
<evidence type="ECO:0000256" key="9">
    <source>
        <dbReference type="SAM" id="Phobius"/>
    </source>
</evidence>
<proteinExistence type="predicted"/>
<keyword evidence="2" id="KW-0813">Transport</keyword>
<keyword evidence="12" id="KW-1185">Reference proteome</keyword>
<feature type="transmembrane region" description="Helical" evidence="9">
    <location>
        <begin position="270"/>
        <end position="299"/>
    </location>
</feature>
<dbReference type="InterPro" id="IPR013057">
    <property type="entry name" value="AA_transpt_TM"/>
</dbReference>
<keyword evidence="6 9" id="KW-0472">Membrane</keyword>
<evidence type="ECO:0000256" key="7">
    <source>
        <dbReference type="SAM" id="Coils"/>
    </source>
</evidence>
<dbReference type="AlphaFoldDB" id="A0A8S3ZLN1"/>
<dbReference type="EMBL" id="CAJHNH020003928">
    <property type="protein sequence ID" value="CAG5130269.1"/>
    <property type="molecule type" value="Genomic_DNA"/>
</dbReference>
<dbReference type="GO" id="GO:0015179">
    <property type="term" value="F:L-amino acid transmembrane transporter activity"/>
    <property type="evidence" value="ECO:0007669"/>
    <property type="project" value="TreeGrafter"/>
</dbReference>
<evidence type="ECO:0000256" key="6">
    <source>
        <dbReference type="ARBA" id="ARBA00023136"/>
    </source>
</evidence>
<reference evidence="11" key="1">
    <citation type="submission" date="2021-04" db="EMBL/GenBank/DDBJ databases">
        <authorList>
            <consortium name="Molecular Ecology Group"/>
        </authorList>
    </citation>
    <scope>NUCLEOTIDE SEQUENCE</scope>
</reference>
<dbReference type="Proteomes" id="UP000678393">
    <property type="component" value="Unassembled WGS sequence"/>
</dbReference>
<dbReference type="PANTHER" id="PTHR22950">
    <property type="entry name" value="AMINO ACID TRANSPORTER"/>
    <property type="match status" value="1"/>
</dbReference>
<feature type="transmembrane region" description="Helical" evidence="9">
    <location>
        <begin position="123"/>
        <end position="142"/>
    </location>
</feature>
<accession>A0A8S3ZLN1</accession>
<sequence length="551" mass="61261">MGSSHNNWPFIINLGNSIIGVALLAMPYCFQKCGIILSIVVLVLCTWLTLISCTLLMKAGITCRRRSYEFLAYYTHGAPGKFISEIGMIGFQLGTLIAQIVVIGDLGPSIVTKFVGIENSSGLRMFLIILLCMSVGLPMALIRDIRSVSRVSAVCVAFYSTFVVYVFCLAVPNLWQADWYEKVYFWRPEGFFQCLPILSFSFGCQTQLFLLYDALPEPSLKAMSKVVNSAVNLCAVAYLMVGFCGYIAFYTHDIPGDVIGVFPNTFFTDLMKICFVLSIVITFPVMVFPCRASIYTLLFAKKSKARDDMMDLDTHMPARALRIITTTLVVGSMIIAILIPNVEFILGMNGAIMGTLICYIFPALFFLKVMGNKPEGKNLAQMVLVLGITILLVSTYSTLRSQEQVNTHISEQAEAVLKPVDSSILGPKNLDIDKIKLPGRNPGDSQVVGDVRKEPPNPHPPDNIAKPIVEGNNSVKEIAAGNGDKMPEVNKENEKLAEANKAKELELQEKEKKQGELLAVLEKQRQEQQILIEEQRQLLKEFKDHHDKDMK</sequence>
<feature type="region of interest" description="Disordered" evidence="8">
    <location>
        <begin position="436"/>
        <end position="463"/>
    </location>
</feature>
<feature type="transmembrane region" description="Helical" evidence="9">
    <location>
        <begin position="379"/>
        <end position="399"/>
    </location>
</feature>
<dbReference type="PANTHER" id="PTHR22950:SF646">
    <property type="entry name" value="SODIUM-COUPLED NEUTRAL AMINO ACID TRANSPORTER 10-RELATED"/>
    <property type="match status" value="1"/>
</dbReference>
<feature type="transmembrane region" description="Helical" evidence="9">
    <location>
        <begin position="34"/>
        <end position="61"/>
    </location>
</feature>
<gene>
    <name evidence="11" type="ORF">CUNI_LOCUS15827</name>
</gene>
<name>A0A8S3ZLN1_9EUPU</name>
<feature type="transmembrane region" description="Helical" evidence="9">
    <location>
        <begin position="227"/>
        <end position="250"/>
    </location>
</feature>
<feature type="coiled-coil region" evidence="7">
    <location>
        <begin position="486"/>
        <end position="541"/>
    </location>
</feature>
<keyword evidence="7" id="KW-0175">Coiled coil</keyword>
<dbReference type="GO" id="GO:0016020">
    <property type="term" value="C:membrane"/>
    <property type="evidence" value="ECO:0007669"/>
    <property type="project" value="UniProtKB-SubCell"/>
</dbReference>
<feature type="transmembrane region" description="Helical" evidence="9">
    <location>
        <begin position="7"/>
        <end position="28"/>
    </location>
</feature>
<feature type="transmembrane region" description="Helical" evidence="9">
    <location>
        <begin position="195"/>
        <end position="215"/>
    </location>
</feature>
<dbReference type="OrthoDB" id="513400at2759"/>
<feature type="transmembrane region" description="Helical" evidence="9">
    <location>
        <begin position="320"/>
        <end position="339"/>
    </location>
</feature>
<evidence type="ECO:0000256" key="1">
    <source>
        <dbReference type="ARBA" id="ARBA00004141"/>
    </source>
</evidence>
<feature type="transmembrane region" description="Helical" evidence="9">
    <location>
        <begin position="82"/>
        <end position="103"/>
    </location>
</feature>